<evidence type="ECO:0000256" key="1">
    <source>
        <dbReference type="SAM" id="Phobius"/>
    </source>
</evidence>
<name>A0B6T2_METTP</name>
<proteinExistence type="predicted"/>
<reference evidence="2 3" key="1">
    <citation type="submission" date="2006-10" db="EMBL/GenBank/DDBJ databases">
        <title>Complete sequence of Methanosaeta thermophila PT.</title>
        <authorList>
            <consortium name="US DOE Joint Genome Institute"/>
            <person name="Copeland A."/>
            <person name="Lucas S."/>
            <person name="Lapidus A."/>
            <person name="Barry K."/>
            <person name="Detter J.C."/>
            <person name="Glavina del Rio T."/>
            <person name="Hammon N."/>
            <person name="Israni S."/>
            <person name="Pitluck S."/>
            <person name="Chain P."/>
            <person name="Malfatti S."/>
            <person name="Shin M."/>
            <person name="Vergez L."/>
            <person name="Schmutz J."/>
            <person name="Larimer F."/>
            <person name="Land M."/>
            <person name="Hauser L."/>
            <person name="Kyrpides N."/>
            <person name="Kim E."/>
            <person name="Smith K.S."/>
            <person name="Ingram-Smith C."/>
            <person name="Richardson P."/>
        </authorList>
    </citation>
    <scope>NUCLEOTIDE SEQUENCE [LARGE SCALE GENOMIC DNA]</scope>
    <source>
        <strain evidence="3">DSM 6194 / JCM 14653 / NBRC 101360 / PT</strain>
    </source>
</reference>
<dbReference type="Proteomes" id="UP000000674">
    <property type="component" value="Chromosome"/>
</dbReference>
<feature type="transmembrane region" description="Helical" evidence="1">
    <location>
        <begin position="89"/>
        <end position="108"/>
    </location>
</feature>
<keyword evidence="1" id="KW-0472">Membrane</keyword>
<evidence type="ECO:0008006" key="4">
    <source>
        <dbReference type="Google" id="ProtNLM"/>
    </source>
</evidence>
<evidence type="ECO:0000313" key="2">
    <source>
        <dbReference type="EMBL" id="ABK14406.1"/>
    </source>
</evidence>
<sequence>MRDRWRSRSWAARYLGSSWAFRPVQPIFESISSQPICPQWSHGVPRVALHLLQSIAAGVLSTLRDPGPQFQSAHTSRARRFYHHPEHFLLMRCLIACVMILLVAQAVAHPLEASGRVSSISSGDTFMVDGFGIVHLADVRAPDVHTVDGVHSKEFTMERLLNVQVFLDIDNVTGYRPDGITECLVYLSNPDGTPDLQRLFNRIIMDAGFANLRDDENEFDPASW</sequence>
<dbReference type="KEGG" id="mtp:Mthe_0615"/>
<keyword evidence="3" id="KW-1185">Reference proteome</keyword>
<gene>
    <name evidence="2" type="ordered locus">Mthe_0615</name>
</gene>
<dbReference type="EMBL" id="CP000477">
    <property type="protein sequence ID" value="ABK14406.1"/>
    <property type="molecule type" value="Genomic_DNA"/>
</dbReference>
<protein>
    <recommendedName>
        <fullName evidence="4">TNase-like domain-containing protein</fullName>
    </recommendedName>
</protein>
<dbReference type="AlphaFoldDB" id="A0B6T2"/>
<keyword evidence="1" id="KW-1133">Transmembrane helix</keyword>
<dbReference type="InterPro" id="IPR035437">
    <property type="entry name" value="SNase_OB-fold_sf"/>
</dbReference>
<dbReference type="SUPFAM" id="SSF50199">
    <property type="entry name" value="Staphylococcal nuclease"/>
    <property type="match status" value="1"/>
</dbReference>
<evidence type="ECO:0000313" key="3">
    <source>
        <dbReference type="Proteomes" id="UP000000674"/>
    </source>
</evidence>
<organism evidence="2 3">
    <name type="scientific">Methanothrix thermoacetophila (strain DSM 6194 / JCM 14653 / NBRC 101360 / PT)</name>
    <name type="common">Methanosaeta thermophila</name>
    <dbReference type="NCBI Taxonomy" id="349307"/>
    <lineage>
        <taxon>Archaea</taxon>
        <taxon>Methanobacteriati</taxon>
        <taxon>Methanobacteriota</taxon>
        <taxon>Stenosarchaea group</taxon>
        <taxon>Methanomicrobia</taxon>
        <taxon>Methanotrichales</taxon>
        <taxon>Methanotrichaceae</taxon>
        <taxon>Methanothrix</taxon>
    </lineage>
</organism>
<keyword evidence="1" id="KW-0812">Transmembrane</keyword>
<accession>A0B6T2</accession>
<dbReference type="HOGENOM" id="CLU_1232791_0_0_2"/>
<dbReference type="Gene3D" id="2.40.50.90">
    <property type="match status" value="1"/>
</dbReference>